<gene>
    <name evidence="2" type="ORF">BRETT_001856</name>
</gene>
<dbReference type="Gene3D" id="3.40.50.12780">
    <property type="entry name" value="N-terminal domain of ligase-like"/>
    <property type="match status" value="1"/>
</dbReference>
<organism evidence="2 3">
    <name type="scientific">Dekkera bruxellensis</name>
    <name type="common">Brettanomyces custersii</name>
    <dbReference type="NCBI Taxonomy" id="5007"/>
    <lineage>
        <taxon>Eukaryota</taxon>
        <taxon>Fungi</taxon>
        <taxon>Dikarya</taxon>
        <taxon>Ascomycota</taxon>
        <taxon>Saccharomycotina</taxon>
        <taxon>Pichiomycetes</taxon>
        <taxon>Pichiales</taxon>
        <taxon>Pichiaceae</taxon>
        <taxon>Brettanomyces</taxon>
    </lineage>
</organism>
<dbReference type="KEGG" id="bbrx:BRETT_001856"/>
<dbReference type="GeneID" id="64573780"/>
<reference evidence="2" key="2">
    <citation type="journal article" name="BMC Genomics">
        <title>New genome assemblies reveal patterns of domestication and adaptation across Brettanomyces (Dekkera) species.</title>
        <authorList>
            <person name="Roach M.J."/>
            <person name="Borneman A.R."/>
        </authorList>
    </citation>
    <scope>NUCLEOTIDE SEQUENCE</scope>
    <source>
        <strain evidence="2">UCD 2041</strain>
    </source>
</reference>
<proteinExistence type="predicted"/>
<reference evidence="2" key="1">
    <citation type="submission" date="2020-10" db="EMBL/GenBank/DDBJ databases">
        <authorList>
            <person name="Palmer J.M."/>
        </authorList>
    </citation>
    <scope>NUCLEOTIDE SEQUENCE</scope>
    <source>
        <strain evidence="2">UCD 2041</strain>
    </source>
</reference>
<sequence length="529" mass="58972">MSVVTLLVLIGLITLLISYPYIKDNFQDINPAFLERQSSVGSTRQKGESAIYRSVNVPHGISLTGGLRIRIGYKLRDGCLKDVWSQALANANSRDETKSGKRISDLMKFAFPSGLKLTIGQVNTLLHQIAERTSRLTDKSKVGIFTDFTSPESIFLALSCFFVSEKTLVSYNSLPKKPVEDLDLIFVDAAQYGKVSSMGFKNIVVIGRPGIPSIVSSDEKTTKVLDFKTKIADVGGTVEPTFKYSYDPDTQYMKFNNKPYTEINESREVDFFQRSFVSSIGSRLMSLPKAFNWSKDDSLLVVASPMDGQSKNFLLMNILCGILSGVRQISVVSDSDVNNLNDLLKIDRNVTILTARDQSLKRLVSQTSVSLFKKFLIDRSEYLNSTGIFNTIGCSVGGLHLKLVYSMQSSNPLSSRLYNTLRSCLGSRIIREKYTSLTMGPIFKTNVYESRVLTDSKLNGHRFVQFGVPADCLELKLKKSKDEDKDGELYARGYSVGKGVEGEDYDENFWVRLGINGQFAPDGCFYSYA</sequence>
<evidence type="ECO:0000313" key="3">
    <source>
        <dbReference type="Proteomes" id="UP000663131"/>
    </source>
</evidence>
<dbReference type="AlphaFoldDB" id="A0A871R175"/>
<dbReference type="EMBL" id="CP063132">
    <property type="protein sequence ID" value="QOU18786.1"/>
    <property type="molecule type" value="Genomic_DNA"/>
</dbReference>
<name>A0A871R175_DEKBR</name>
<dbReference type="RefSeq" id="XP_041135279.1">
    <property type="nucleotide sequence ID" value="XM_041280396.1"/>
</dbReference>
<accession>A0A871R175</accession>
<feature type="signal peptide" evidence="1">
    <location>
        <begin position="1"/>
        <end position="18"/>
    </location>
</feature>
<dbReference type="InterPro" id="IPR042099">
    <property type="entry name" value="ANL_N_sf"/>
</dbReference>
<protein>
    <recommendedName>
        <fullName evidence="4">AMP-dependent synthetase/ligase domain-containing protein</fullName>
    </recommendedName>
</protein>
<dbReference type="Proteomes" id="UP000663131">
    <property type="component" value="Chromosome 4"/>
</dbReference>
<keyword evidence="1" id="KW-0732">Signal</keyword>
<feature type="chain" id="PRO_5034536495" description="AMP-dependent synthetase/ligase domain-containing protein" evidence="1">
    <location>
        <begin position="19"/>
        <end position="529"/>
    </location>
</feature>
<evidence type="ECO:0000256" key="1">
    <source>
        <dbReference type="SAM" id="SignalP"/>
    </source>
</evidence>
<evidence type="ECO:0008006" key="4">
    <source>
        <dbReference type="Google" id="ProtNLM"/>
    </source>
</evidence>
<evidence type="ECO:0000313" key="2">
    <source>
        <dbReference type="EMBL" id="QOU18786.1"/>
    </source>
</evidence>
<dbReference type="OrthoDB" id="4138492at2759"/>